<evidence type="ECO:0000259" key="2">
    <source>
        <dbReference type="Pfam" id="PF01171"/>
    </source>
</evidence>
<evidence type="ECO:0000313" key="3">
    <source>
        <dbReference type="EMBL" id="CUQ29472.1"/>
    </source>
</evidence>
<organism evidence="3 4">
    <name type="scientific">Clostridium baratii</name>
    <dbReference type="NCBI Taxonomy" id="1561"/>
    <lineage>
        <taxon>Bacteria</taxon>
        <taxon>Bacillati</taxon>
        <taxon>Bacillota</taxon>
        <taxon>Clostridia</taxon>
        <taxon>Eubacteriales</taxon>
        <taxon>Clostridiaceae</taxon>
        <taxon>Clostridium</taxon>
    </lineage>
</organism>
<dbReference type="Gene3D" id="3.40.50.620">
    <property type="entry name" value="HUPs"/>
    <property type="match status" value="1"/>
</dbReference>
<proteinExistence type="predicted"/>
<gene>
    <name evidence="3" type="primary">ttcA_2</name>
    <name evidence="3" type="ORF">ERS852568_02697</name>
</gene>
<dbReference type="InterPro" id="IPR035107">
    <property type="entry name" value="tRNA_thiolation_TtcA_Ctu1"/>
</dbReference>
<evidence type="ECO:0000256" key="1">
    <source>
        <dbReference type="ARBA" id="ARBA00022679"/>
    </source>
</evidence>
<dbReference type="AlphaFoldDB" id="A0A174V4P4"/>
<dbReference type="PANTHER" id="PTHR43686:SF1">
    <property type="entry name" value="AMINOTRAN_5 DOMAIN-CONTAINING PROTEIN"/>
    <property type="match status" value="1"/>
</dbReference>
<dbReference type="GO" id="GO:0008033">
    <property type="term" value="P:tRNA processing"/>
    <property type="evidence" value="ECO:0007669"/>
    <property type="project" value="InterPro"/>
</dbReference>
<accession>A0A174V4P4</accession>
<feature type="domain" description="tRNA(Ile)-lysidine/2-thiocytidine synthase N-terminal" evidence="2">
    <location>
        <begin position="25"/>
        <end position="204"/>
    </location>
</feature>
<dbReference type="PANTHER" id="PTHR43686">
    <property type="entry name" value="SULFURTRANSFERASE-RELATED"/>
    <property type="match status" value="1"/>
</dbReference>
<protein>
    <submittedName>
        <fullName evidence="3">Exoenzyme S synthesis protein B</fullName>
    </submittedName>
</protein>
<dbReference type="InterPro" id="IPR011063">
    <property type="entry name" value="TilS/TtcA_N"/>
</dbReference>
<reference evidence="3 4" key="1">
    <citation type="submission" date="2015-09" db="EMBL/GenBank/DDBJ databases">
        <authorList>
            <consortium name="Pathogen Informatics"/>
        </authorList>
    </citation>
    <scope>NUCLEOTIDE SEQUENCE [LARGE SCALE GENOMIC DNA]</scope>
    <source>
        <strain evidence="3 4">2789STDY5834956</strain>
    </source>
</reference>
<keyword evidence="1" id="KW-0808">Transferase</keyword>
<name>A0A174V4P4_9CLOT</name>
<dbReference type="Proteomes" id="UP000095563">
    <property type="component" value="Unassembled WGS sequence"/>
</dbReference>
<dbReference type="InterPro" id="IPR014729">
    <property type="entry name" value="Rossmann-like_a/b/a_fold"/>
</dbReference>
<dbReference type="CDD" id="cd24138">
    <property type="entry name" value="TtcA-like"/>
    <property type="match status" value="1"/>
</dbReference>
<dbReference type="GO" id="GO:0016740">
    <property type="term" value="F:transferase activity"/>
    <property type="evidence" value="ECO:0007669"/>
    <property type="project" value="UniProtKB-KW"/>
</dbReference>
<dbReference type="Pfam" id="PF01171">
    <property type="entry name" value="ATP_bind_3"/>
    <property type="match status" value="1"/>
</dbReference>
<sequence length="243" mass="27944">MVMQKLLSKARQAINDFELIENGDKIAVGLSGGKDSLTLLHILKNYQRFSPQKFDLIAITLNPGDVDNSPLHKLCNDIDVEFHEIQTNINEIVFDIRKEKNPCSLCANLRRGALNDTARKLGCNKVALGHHKDDAIETLMLSISYEGRINCFSPKSTMEKYNITLIRPMVYIDESMIRKAVRTYEYPVIHNPCPADGKTKRQDIKELIRTMDKEMPGFRKNLFKCLNNSDQLFIWNKNTVRRM</sequence>
<evidence type="ECO:0000313" key="4">
    <source>
        <dbReference type="Proteomes" id="UP000095563"/>
    </source>
</evidence>
<dbReference type="EMBL" id="CZBO01000007">
    <property type="protein sequence ID" value="CUQ29472.1"/>
    <property type="molecule type" value="Genomic_DNA"/>
</dbReference>
<dbReference type="PIRSF" id="PIRSF004976">
    <property type="entry name" value="ATPase_YdaO"/>
    <property type="match status" value="1"/>
</dbReference>
<dbReference type="SUPFAM" id="SSF52402">
    <property type="entry name" value="Adenine nucleotide alpha hydrolases-like"/>
    <property type="match status" value="1"/>
</dbReference>